<organism evidence="2 3">
    <name type="scientific">Coniosporium apollinis (strain CBS 100218)</name>
    <name type="common">Rock-inhabiting black yeast</name>
    <dbReference type="NCBI Taxonomy" id="1168221"/>
    <lineage>
        <taxon>Eukaryota</taxon>
        <taxon>Fungi</taxon>
        <taxon>Dikarya</taxon>
        <taxon>Ascomycota</taxon>
        <taxon>Pezizomycotina</taxon>
        <taxon>Dothideomycetes</taxon>
        <taxon>Dothideomycetes incertae sedis</taxon>
        <taxon>Coniosporium</taxon>
    </lineage>
</organism>
<feature type="compositionally biased region" description="Polar residues" evidence="1">
    <location>
        <begin position="96"/>
        <end position="111"/>
    </location>
</feature>
<dbReference type="AlphaFoldDB" id="R7YZV3"/>
<keyword evidence="3" id="KW-1185">Reference proteome</keyword>
<reference evidence="3" key="1">
    <citation type="submission" date="2012-06" db="EMBL/GenBank/DDBJ databases">
        <title>The genome sequence of Coniosporium apollinis CBS 100218.</title>
        <authorList>
            <consortium name="The Broad Institute Genome Sequencing Platform"/>
            <person name="Cuomo C."/>
            <person name="Gorbushina A."/>
            <person name="Noack S."/>
            <person name="Walker B."/>
            <person name="Young S.K."/>
            <person name="Zeng Q."/>
            <person name="Gargeya S."/>
            <person name="Fitzgerald M."/>
            <person name="Haas B."/>
            <person name="Abouelleil A."/>
            <person name="Alvarado L."/>
            <person name="Arachchi H.M."/>
            <person name="Berlin A.M."/>
            <person name="Chapman S.B."/>
            <person name="Goldberg J."/>
            <person name="Griggs A."/>
            <person name="Gujja S."/>
            <person name="Hansen M."/>
            <person name="Howarth C."/>
            <person name="Imamovic A."/>
            <person name="Larimer J."/>
            <person name="McCowan C."/>
            <person name="Montmayeur A."/>
            <person name="Murphy C."/>
            <person name="Neiman D."/>
            <person name="Pearson M."/>
            <person name="Priest M."/>
            <person name="Roberts A."/>
            <person name="Saif S."/>
            <person name="Shea T."/>
            <person name="Sisk P."/>
            <person name="Sykes S."/>
            <person name="Wortman J."/>
            <person name="Nusbaum C."/>
            <person name="Birren B."/>
        </authorList>
    </citation>
    <scope>NUCLEOTIDE SEQUENCE [LARGE SCALE GENOMIC DNA]</scope>
    <source>
        <strain evidence="3">CBS 100218</strain>
    </source>
</reference>
<dbReference type="HOGENOM" id="CLU_2158227_0_0_1"/>
<evidence type="ECO:0000313" key="2">
    <source>
        <dbReference type="EMBL" id="EON67368.1"/>
    </source>
</evidence>
<dbReference type="EMBL" id="JH767586">
    <property type="protein sequence ID" value="EON67368.1"/>
    <property type="molecule type" value="Genomic_DNA"/>
</dbReference>
<sequence>MAATGATAKSATHDALISILRPVETWDPVHAIDVDPMATFEGKPVNYSVIIAYQPPKAAPERKRAEVQALLDLKRPKTQANEGRADELLQLRQPGYSRTSCSQAKTASVAS</sequence>
<feature type="region of interest" description="Disordered" evidence="1">
    <location>
        <begin position="76"/>
        <end position="111"/>
    </location>
</feature>
<protein>
    <submittedName>
        <fullName evidence="2">Uncharacterized protein</fullName>
    </submittedName>
</protein>
<dbReference type="Proteomes" id="UP000016924">
    <property type="component" value="Unassembled WGS sequence"/>
</dbReference>
<dbReference type="GeneID" id="19903932"/>
<accession>R7YZV3</accession>
<dbReference type="OrthoDB" id="5296586at2759"/>
<dbReference type="RefSeq" id="XP_007782685.1">
    <property type="nucleotide sequence ID" value="XM_007784495.1"/>
</dbReference>
<evidence type="ECO:0000256" key="1">
    <source>
        <dbReference type="SAM" id="MobiDB-lite"/>
    </source>
</evidence>
<evidence type="ECO:0000313" key="3">
    <source>
        <dbReference type="Proteomes" id="UP000016924"/>
    </source>
</evidence>
<gene>
    <name evidence="2" type="ORF">W97_06621</name>
</gene>
<name>R7YZV3_CONA1</name>
<proteinExistence type="predicted"/>